<dbReference type="Gene3D" id="3.10.450.50">
    <property type="match status" value="1"/>
</dbReference>
<gene>
    <name evidence="2" type="ORF">OOU_Y34scaffold00765g96</name>
</gene>
<proteinExistence type="predicted"/>
<evidence type="ECO:0000259" key="1">
    <source>
        <dbReference type="Pfam" id="PF13577"/>
    </source>
</evidence>
<organism evidence="2">
    <name type="scientific">Pyricularia oryzae (strain Y34)</name>
    <name type="common">Rice blast fungus</name>
    <name type="synonym">Magnaporthe oryzae</name>
    <dbReference type="NCBI Taxonomy" id="1143189"/>
    <lineage>
        <taxon>Eukaryota</taxon>
        <taxon>Fungi</taxon>
        <taxon>Dikarya</taxon>
        <taxon>Ascomycota</taxon>
        <taxon>Pezizomycotina</taxon>
        <taxon>Sordariomycetes</taxon>
        <taxon>Sordariomycetidae</taxon>
        <taxon>Magnaporthales</taxon>
        <taxon>Pyriculariaceae</taxon>
        <taxon>Pyricularia</taxon>
    </lineage>
</organism>
<dbReference type="InterPro" id="IPR032710">
    <property type="entry name" value="NTF2-like_dom_sf"/>
</dbReference>
<dbReference type="InterPro" id="IPR037401">
    <property type="entry name" value="SnoaL-like"/>
</dbReference>
<feature type="domain" description="SnoaL-like" evidence="1">
    <location>
        <begin position="58"/>
        <end position="197"/>
    </location>
</feature>
<dbReference type="EMBL" id="JH793246">
    <property type="protein sequence ID" value="ELQ34550.1"/>
    <property type="molecule type" value="Genomic_DNA"/>
</dbReference>
<dbReference type="Proteomes" id="UP000011086">
    <property type="component" value="Unassembled WGS sequence"/>
</dbReference>
<accession>A0AA97NQL9</accession>
<dbReference type="SUPFAM" id="SSF54427">
    <property type="entry name" value="NTF2-like"/>
    <property type="match status" value="1"/>
</dbReference>
<reference evidence="2" key="1">
    <citation type="journal article" date="2012" name="PLoS Genet.">
        <title>Comparative analysis of the genomes of two field isolates of the rice blast fungus Magnaporthe oryzae.</title>
        <authorList>
            <person name="Xue M."/>
            <person name="Yang J."/>
            <person name="Li Z."/>
            <person name="Hu S."/>
            <person name="Yao N."/>
            <person name="Dean R.A."/>
            <person name="Zhao W."/>
            <person name="Shen M."/>
            <person name="Zhang H."/>
            <person name="Li C."/>
            <person name="Liu L."/>
            <person name="Cao L."/>
            <person name="Xu X."/>
            <person name="Xing Y."/>
            <person name="Hsiang T."/>
            <person name="Zhang Z."/>
            <person name="Xu J.R."/>
            <person name="Peng Y.L."/>
        </authorList>
    </citation>
    <scope>NUCLEOTIDE SEQUENCE</scope>
    <source>
        <strain evidence="2">Y34</strain>
    </source>
</reference>
<dbReference type="AlphaFoldDB" id="A0AA97NQL9"/>
<dbReference type="Pfam" id="PF13577">
    <property type="entry name" value="SnoaL_4"/>
    <property type="match status" value="1"/>
</dbReference>
<sequence>MKQQGGNFIHRMNVRSSQQPRLHPRLVVVEVNRYDAKEGTSVQKLLSMTPAPNTSVSIEVMEAIRGKKQLYCQAVDTKTWADFERIALPDATMVYKHADGRIVTNVLEGQDSSQPYKFDSRDDVVAFFKTLLGPLQTVHLVDSGSFERISDDEVRAVFVMIAHSGLSTESKYGHSISGGQYHDVYKMVNGEWFLKSLEYVMSYQRL</sequence>
<protein>
    <recommendedName>
        <fullName evidence="1">SnoaL-like domain-containing protein</fullName>
    </recommendedName>
</protein>
<evidence type="ECO:0000313" key="2">
    <source>
        <dbReference type="EMBL" id="ELQ34550.1"/>
    </source>
</evidence>
<name>A0AA97NQL9_PYRO3</name>